<comment type="subcellular location">
    <subcellularLocation>
        <location evidence="1">Membrane</location>
        <topology evidence="1">Single-pass membrane protein</topology>
    </subcellularLocation>
</comment>
<evidence type="ECO:0000256" key="1">
    <source>
        <dbReference type="ARBA" id="ARBA00004167"/>
    </source>
</evidence>
<organism evidence="7 8">
    <name type="scientific">Novosphingobium album</name>
    <name type="common">ex Liu et al. 2023</name>
    <dbReference type="NCBI Taxonomy" id="3031130"/>
    <lineage>
        <taxon>Bacteria</taxon>
        <taxon>Pseudomonadati</taxon>
        <taxon>Pseudomonadota</taxon>
        <taxon>Alphaproteobacteria</taxon>
        <taxon>Sphingomonadales</taxon>
        <taxon>Sphingomonadaceae</taxon>
        <taxon>Novosphingobium</taxon>
    </lineage>
</organism>
<evidence type="ECO:0000256" key="2">
    <source>
        <dbReference type="ARBA" id="ARBA00022692"/>
    </source>
</evidence>
<feature type="compositionally biased region" description="Gly residues" evidence="5">
    <location>
        <begin position="124"/>
        <end position="152"/>
    </location>
</feature>
<dbReference type="Proteomes" id="UP001216253">
    <property type="component" value="Unassembled WGS sequence"/>
</dbReference>
<name>A0ABT5WRT7_9SPHN</name>
<evidence type="ECO:0000256" key="5">
    <source>
        <dbReference type="SAM" id="MobiDB-lite"/>
    </source>
</evidence>
<evidence type="ECO:0000313" key="7">
    <source>
        <dbReference type="EMBL" id="MDE8652710.1"/>
    </source>
</evidence>
<dbReference type="NCBIfam" id="TIGR01352">
    <property type="entry name" value="tonB_Cterm"/>
    <property type="match status" value="1"/>
</dbReference>
<feature type="region of interest" description="Disordered" evidence="5">
    <location>
        <begin position="122"/>
        <end position="152"/>
    </location>
</feature>
<dbReference type="RefSeq" id="WP_275228791.1">
    <property type="nucleotide sequence ID" value="NZ_JARESE010000044.1"/>
</dbReference>
<dbReference type="Pfam" id="PF03544">
    <property type="entry name" value="TonB_C"/>
    <property type="match status" value="1"/>
</dbReference>
<gene>
    <name evidence="7" type="ORF">PYV00_13470</name>
</gene>
<proteinExistence type="predicted"/>
<accession>A0ABT5WRT7</accession>
<dbReference type="Gene3D" id="3.30.1150.10">
    <property type="match status" value="1"/>
</dbReference>
<feature type="compositionally biased region" description="Low complexity" evidence="5">
    <location>
        <begin position="74"/>
        <end position="97"/>
    </location>
</feature>
<sequence length="249" mass="25423">MSQADLTPPRRVRLAVGLLVVLLHLLAIGALVRAFAPDFSASVVAGLGHALTVTITTPEPPPEPTPTPEPRPQASTARPQGAAAPAAPKAVPKEAAAPRPRITLASPAAPPVAAKGAADAAGAGEAGAGTGAGGAGQGTGAGAGGTGQGGGAAARAVKLSGEINSARDYPRESRDLRIGDYVVVALTVGKDGRVRDCRVHRPSRDPEADRITCRLASERFRFRPATDASGQPVESVYGWQQRWFYPGRD</sequence>
<keyword evidence="8" id="KW-1185">Reference proteome</keyword>
<dbReference type="EMBL" id="JARESE010000044">
    <property type="protein sequence ID" value="MDE8652710.1"/>
    <property type="molecule type" value="Genomic_DNA"/>
</dbReference>
<evidence type="ECO:0000256" key="4">
    <source>
        <dbReference type="ARBA" id="ARBA00023136"/>
    </source>
</evidence>
<feature type="compositionally biased region" description="Pro residues" evidence="5">
    <location>
        <begin position="58"/>
        <end position="71"/>
    </location>
</feature>
<evidence type="ECO:0000259" key="6">
    <source>
        <dbReference type="Pfam" id="PF03544"/>
    </source>
</evidence>
<feature type="domain" description="TonB C-terminal" evidence="6">
    <location>
        <begin position="167"/>
        <end position="236"/>
    </location>
</feature>
<evidence type="ECO:0000256" key="3">
    <source>
        <dbReference type="ARBA" id="ARBA00022989"/>
    </source>
</evidence>
<keyword evidence="3" id="KW-1133">Transmembrane helix</keyword>
<comment type="caution">
    <text evidence="7">The sequence shown here is derived from an EMBL/GenBank/DDBJ whole genome shotgun (WGS) entry which is preliminary data.</text>
</comment>
<keyword evidence="4" id="KW-0472">Membrane</keyword>
<dbReference type="InterPro" id="IPR037682">
    <property type="entry name" value="TonB_C"/>
</dbReference>
<feature type="region of interest" description="Disordered" evidence="5">
    <location>
        <begin position="54"/>
        <end position="97"/>
    </location>
</feature>
<reference evidence="7 8" key="1">
    <citation type="submission" date="2023-03" db="EMBL/GenBank/DDBJ databases">
        <title>NovoSphingobium album sp. nov. isolated from polycyclic aromatic hydrocarbons- and heavy-metal polluted soil.</title>
        <authorList>
            <person name="Liu Z."/>
            <person name="Wang K."/>
        </authorList>
    </citation>
    <scope>NUCLEOTIDE SEQUENCE [LARGE SCALE GENOMIC DNA]</scope>
    <source>
        <strain evidence="7 8">H3SJ31-1</strain>
    </source>
</reference>
<evidence type="ECO:0000313" key="8">
    <source>
        <dbReference type="Proteomes" id="UP001216253"/>
    </source>
</evidence>
<protein>
    <submittedName>
        <fullName evidence="7">TonB family protein</fullName>
    </submittedName>
</protein>
<keyword evidence="2" id="KW-0812">Transmembrane</keyword>
<dbReference type="SUPFAM" id="SSF74653">
    <property type="entry name" value="TolA/TonB C-terminal domain"/>
    <property type="match status" value="1"/>
</dbReference>
<dbReference type="InterPro" id="IPR006260">
    <property type="entry name" value="TonB/TolA_C"/>
</dbReference>